<keyword evidence="2" id="KW-0238">DNA-binding</keyword>
<proteinExistence type="predicted"/>
<dbReference type="Proteomes" id="UP001549366">
    <property type="component" value="Unassembled WGS sequence"/>
</dbReference>
<dbReference type="InterPro" id="IPR010982">
    <property type="entry name" value="Lambda_DNA-bd_dom_sf"/>
</dbReference>
<feature type="region of interest" description="Disordered" evidence="1">
    <location>
        <begin position="51"/>
        <end position="72"/>
    </location>
</feature>
<evidence type="ECO:0000256" key="1">
    <source>
        <dbReference type="SAM" id="MobiDB-lite"/>
    </source>
</evidence>
<dbReference type="InterPro" id="IPR031856">
    <property type="entry name" value="YdaS_toxin-like"/>
</dbReference>
<organism evidence="2 3">
    <name type="scientific">Endozoicomonas lisbonensis</name>
    <dbReference type="NCBI Taxonomy" id="3120522"/>
    <lineage>
        <taxon>Bacteria</taxon>
        <taxon>Pseudomonadati</taxon>
        <taxon>Pseudomonadota</taxon>
        <taxon>Gammaproteobacteria</taxon>
        <taxon>Oceanospirillales</taxon>
        <taxon>Endozoicomonadaceae</taxon>
        <taxon>Endozoicomonas</taxon>
    </lineage>
</organism>
<keyword evidence="3" id="KW-1185">Reference proteome</keyword>
<dbReference type="Pfam" id="PF15943">
    <property type="entry name" value="YdaS_toxin"/>
    <property type="match status" value="1"/>
</dbReference>
<dbReference type="GO" id="GO:0003677">
    <property type="term" value="F:DNA binding"/>
    <property type="evidence" value="ECO:0007669"/>
    <property type="project" value="UniProtKB-KW"/>
</dbReference>
<accession>A0ABV2SFL1</accession>
<sequence length="72" mass="8312">MKLLEHYLTLDSGQKKALAREIGSEVSYLRHLAYGRKQPSHSLAKKIETATNKQVTRSDLRPDIYPPEEFQE</sequence>
<evidence type="ECO:0000313" key="2">
    <source>
        <dbReference type="EMBL" id="MET4756542.1"/>
    </source>
</evidence>
<dbReference type="EMBL" id="JBEWTB010000002">
    <property type="protein sequence ID" value="MET4756542.1"/>
    <property type="molecule type" value="Genomic_DNA"/>
</dbReference>
<reference evidence="2 3" key="1">
    <citation type="submission" date="2024-06" db="EMBL/GenBank/DDBJ databases">
        <title>Genomic Encyclopedia of Type Strains, Phase V (KMG-V): Genome sequencing to study the core and pangenomes of soil and plant-associated prokaryotes.</title>
        <authorList>
            <person name="Whitman W."/>
        </authorList>
    </citation>
    <scope>NUCLEOTIDE SEQUENCE [LARGE SCALE GENOMIC DNA]</scope>
    <source>
        <strain evidence="2 3">NE40</strain>
    </source>
</reference>
<comment type="caution">
    <text evidence="2">The sequence shown here is derived from an EMBL/GenBank/DDBJ whole genome shotgun (WGS) entry which is preliminary data.</text>
</comment>
<gene>
    <name evidence="2" type="ORF">V5J35_001734</name>
</gene>
<name>A0ABV2SFL1_9GAMM</name>
<evidence type="ECO:0000313" key="3">
    <source>
        <dbReference type="Proteomes" id="UP001549366"/>
    </source>
</evidence>
<protein>
    <submittedName>
        <fullName evidence="2">DNA-binding transcriptional regulator YdaS (Cro superfamily)</fullName>
    </submittedName>
</protein>
<dbReference type="RefSeq" id="WP_354010878.1">
    <property type="nucleotide sequence ID" value="NZ_JBEWTA010000001.1"/>
</dbReference>
<dbReference type="Gene3D" id="1.10.260.40">
    <property type="entry name" value="lambda repressor-like DNA-binding domains"/>
    <property type="match status" value="1"/>
</dbReference>